<dbReference type="Pfam" id="PF00795">
    <property type="entry name" value="CN_hydrolase"/>
    <property type="match status" value="1"/>
</dbReference>
<comment type="caution">
    <text evidence="10">The sequence shown here is derived from an EMBL/GenBank/DDBJ whole genome shotgun (WGS) entry which is preliminary data.</text>
</comment>
<evidence type="ECO:0000256" key="7">
    <source>
        <dbReference type="ARBA" id="ARBA00023315"/>
    </source>
</evidence>
<feature type="transmembrane region" description="Helical" evidence="8">
    <location>
        <begin position="428"/>
        <end position="447"/>
    </location>
</feature>
<keyword evidence="7" id="KW-0012">Acyltransferase</keyword>
<dbReference type="InterPro" id="IPR004563">
    <property type="entry name" value="Apolipo_AcylTrfase"/>
</dbReference>
<feature type="domain" description="CN hydrolase" evidence="9">
    <location>
        <begin position="206"/>
        <end position="417"/>
    </location>
</feature>
<comment type="subcellular location">
    <subcellularLocation>
        <location evidence="1">Cell membrane</location>
        <topology evidence="1">Multi-pass membrane protein</topology>
    </subcellularLocation>
</comment>
<feature type="transmembrane region" description="Helical" evidence="8">
    <location>
        <begin position="114"/>
        <end position="132"/>
    </location>
</feature>
<evidence type="ECO:0000259" key="9">
    <source>
        <dbReference type="PROSITE" id="PS50263"/>
    </source>
</evidence>
<sequence>MEVWRIVRILAGAVASGLLLGLALPPYGVWPLGWVALVPLFATVVEAGLLVGFVAGLLTGLLPAILLANGLVPVPHPMEGDATWIYGGFLLFGAFLGAMGALVGESKRFGLGKAAAFAAVGVLLAYLLTLILPEHVALTQSRFWPALVLSSITGIWGVSFWVWLTNFALVASLGSARRLVWIAASWLFLSLLFTVLAPPDVGENNLRVAVVQTRSTDLGILSQMTSEATQRGARLCIWPELSGVVAAPAGNTAELKKGSTHLSAFITTFEDSAQPKPHNAAALFDGGRESERYFKRRPFAGEANKHAAGTRPVAVSWGDTQVGLNICYDSCYPAIIRDTARLPGVQLIALPTLDPVSSGGVVQSLHAAYTPFRAAENGITIARADVSGYSMIVSPSGTVQAELGVDDGIASGVIMPPRETIYRRLGDWFVLTALIGVLASAIGALRLKLQRR</sequence>
<evidence type="ECO:0000256" key="3">
    <source>
        <dbReference type="ARBA" id="ARBA00022679"/>
    </source>
</evidence>
<evidence type="ECO:0000256" key="5">
    <source>
        <dbReference type="ARBA" id="ARBA00022989"/>
    </source>
</evidence>
<gene>
    <name evidence="10" type="ORF">HYR64_08805</name>
</gene>
<dbReference type="Pfam" id="PF20154">
    <property type="entry name" value="LNT_N"/>
    <property type="match status" value="1"/>
</dbReference>
<dbReference type="GO" id="GO:0005886">
    <property type="term" value="C:plasma membrane"/>
    <property type="evidence" value="ECO:0007669"/>
    <property type="project" value="UniProtKB-SubCell"/>
</dbReference>
<dbReference type="EMBL" id="JACOSL010000056">
    <property type="protein sequence ID" value="MBI1757189.1"/>
    <property type="molecule type" value="Genomic_DNA"/>
</dbReference>
<organism evidence="10 11">
    <name type="scientific">Fimbriimonas ginsengisoli</name>
    <dbReference type="NCBI Taxonomy" id="1005039"/>
    <lineage>
        <taxon>Bacteria</taxon>
        <taxon>Bacillati</taxon>
        <taxon>Armatimonadota</taxon>
        <taxon>Fimbriimonadia</taxon>
        <taxon>Fimbriimonadales</taxon>
        <taxon>Fimbriimonadaceae</taxon>
        <taxon>Fimbriimonas</taxon>
    </lineage>
</organism>
<dbReference type="GO" id="GO:0016410">
    <property type="term" value="F:N-acyltransferase activity"/>
    <property type="evidence" value="ECO:0007669"/>
    <property type="project" value="InterPro"/>
</dbReference>
<dbReference type="InterPro" id="IPR003010">
    <property type="entry name" value="C-N_Hydrolase"/>
</dbReference>
<dbReference type="InterPro" id="IPR045378">
    <property type="entry name" value="LNT_N"/>
</dbReference>
<keyword evidence="2" id="KW-1003">Cell membrane</keyword>
<dbReference type="GO" id="GO:0042158">
    <property type="term" value="P:lipoprotein biosynthetic process"/>
    <property type="evidence" value="ECO:0007669"/>
    <property type="project" value="InterPro"/>
</dbReference>
<dbReference type="Gene3D" id="3.60.110.10">
    <property type="entry name" value="Carbon-nitrogen hydrolase"/>
    <property type="match status" value="1"/>
</dbReference>
<keyword evidence="4 8" id="KW-0812">Transmembrane</keyword>
<evidence type="ECO:0000256" key="2">
    <source>
        <dbReference type="ARBA" id="ARBA00022475"/>
    </source>
</evidence>
<dbReference type="SUPFAM" id="SSF56317">
    <property type="entry name" value="Carbon-nitrogen hydrolase"/>
    <property type="match status" value="1"/>
</dbReference>
<keyword evidence="5 8" id="KW-1133">Transmembrane helix</keyword>
<dbReference type="PANTHER" id="PTHR38686:SF1">
    <property type="entry name" value="APOLIPOPROTEIN N-ACYLTRANSFERASE"/>
    <property type="match status" value="1"/>
</dbReference>
<dbReference type="InterPro" id="IPR036526">
    <property type="entry name" value="C-N_Hydrolase_sf"/>
</dbReference>
<dbReference type="PANTHER" id="PTHR38686">
    <property type="entry name" value="APOLIPOPROTEIN N-ACYLTRANSFERASE"/>
    <property type="match status" value="1"/>
</dbReference>
<evidence type="ECO:0000256" key="1">
    <source>
        <dbReference type="ARBA" id="ARBA00004651"/>
    </source>
</evidence>
<name>A0A931LTS1_FIMGI</name>
<keyword evidence="3" id="KW-0808">Transferase</keyword>
<dbReference type="Proteomes" id="UP000727962">
    <property type="component" value="Unassembled WGS sequence"/>
</dbReference>
<evidence type="ECO:0000256" key="4">
    <source>
        <dbReference type="ARBA" id="ARBA00022692"/>
    </source>
</evidence>
<reference evidence="10" key="1">
    <citation type="submission" date="2020-07" db="EMBL/GenBank/DDBJ databases">
        <title>Huge and variable diversity of episymbiotic CPR bacteria and DPANN archaea in groundwater ecosystems.</title>
        <authorList>
            <person name="He C.Y."/>
            <person name="Keren R."/>
            <person name="Whittaker M."/>
            <person name="Farag I.F."/>
            <person name="Doudna J."/>
            <person name="Cate J.H.D."/>
            <person name="Banfield J.F."/>
        </authorList>
    </citation>
    <scope>NUCLEOTIDE SEQUENCE</scope>
    <source>
        <strain evidence="10">NC_groundwater_17_Pr7_B-0.1um_64_12</strain>
    </source>
</reference>
<dbReference type="CDD" id="cd07197">
    <property type="entry name" value="nitrilase"/>
    <property type="match status" value="1"/>
</dbReference>
<protein>
    <recommendedName>
        <fullName evidence="9">CN hydrolase domain-containing protein</fullName>
    </recommendedName>
</protein>
<keyword evidence="6 8" id="KW-0472">Membrane</keyword>
<accession>A0A931LTS1</accession>
<dbReference type="PROSITE" id="PS50263">
    <property type="entry name" value="CN_HYDROLASE"/>
    <property type="match status" value="1"/>
</dbReference>
<evidence type="ECO:0000313" key="10">
    <source>
        <dbReference type="EMBL" id="MBI1757189.1"/>
    </source>
</evidence>
<feature type="transmembrane region" description="Helical" evidence="8">
    <location>
        <begin position="179"/>
        <end position="197"/>
    </location>
</feature>
<evidence type="ECO:0000313" key="11">
    <source>
        <dbReference type="Proteomes" id="UP000727962"/>
    </source>
</evidence>
<proteinExistence type="predicted"/>
<evidence type="ECO:0000256" key="8">
    <source>
        <dbReference type="SAM" id="Phobius"/>
    </source>
</evidence>
<feature type="transmembrane region" description="Helical" evidence="8">
    <location>
        <begin position="82"/>
        <end position="102"/>
    </location>
</feature>
<feature type="transmembrane region" description="Helical" evidence="8">
    <location>
        <begin position="6"/>
        <end position="24"/>
    </location>
</feature>
<dbReference type="AlphaFoldDB" id="A0A931LTS1"/>
<evidence type="ECO:0000256" key="6">
    <source>
        <dbReference type="ARBA" id="ARBA00023136"/>
    </source>
</evidence>
<feature type="transmembrane region" description="Helical" evidence="8">
    <location>
        <begin position="144"/>
        <end position="167"/>
    </location>
</feature>
<feature type="transmembrane region" description="Helical" evidence="8">
    <location>
        <begin position="36"/>
        <end position="62"/>
    </location>
</feature>